<dbReference type="EMBL" id="MTYJ01000017">
    <property type="protein sequence ID" value="OQV22526.1"/>
    <property type="molecule type" value="Genomic_DNA"/>
</dbReference>
<feature type="compositionally biased region" description="Basic and acidic residues" evidence="1">
    <location>
        <begin position="16"/>
        <end position="25"/>
    </location>
</feature>
<evidence type="ECO:0000256" key="1">
    <source>
        <dbReference type="SAM" id="MobiDB-lite"/>
    </source>
</evidence>
<name>A0A1W0X4T7_HYPEX</name>
<proteinExistence type="predicted"/>
<dbReference type="Proteomes" id="UP000192578">
    <property type="component" value="Unassembled WGS sequence"/>
</dbReference>
<evidence type="ECO:0000313" key="2">
    <source>
        <dbReference type="EMBL" id="OQV22526.1"/>
    </source>
</evidence>
<keyword evidence="3" id="KW-1185">Reference proteome</keyword>
<dbReference type="AlphaFoldDB" id="A0A1W0X4T7"/>
<reference evidence="3" key="1">
    <citation type="submission" date="2017-01" db="EMBL/GenBank/DDBJ databases">
        <title>Comparative genomics of anhydrobiosis in the tardigrade Hypsibius dujardini.</title>
        <authorList>
            <person name="Yoshida Y."/>
            <person name="Koutsovoulos G."/>
            <person name="Laetsch D."/>
            <person name="Stevens L."/>
            <person name="Kumar S."/>
            <person name="Horikawa D."/>
            <person name="Ishino K."/>
            <person name="Komine S."/>
            <person name="Tomita M."/>
            <person name="Blaxter M."/>
            <person name="Arakawa K."/>
        </authorList>
    </citation>
    <scope>NUCLEOTIDE SEQUENCE [LARGE SCALE GENOMIC DNA]</scope>
    <source>
        <strain evidence="3">Z151</strain>
    </source>
</reference>
<sequence>MDAGEARRRAGVSKPSDSDRDDRSIRTVDGFARKLESRVGRWTISLKRRYSSRKTDGLTGCQTLSVPSWMFRRRSGKVDGFVRENGLVGRRHGLVALVAVTNPVP</sequence>
<organism evidence="2 3">
    <name type="scientific">Hypsibius exemplaris</name>
    <name type="common">Freshwater tardigrade</name>
    <dbReference type="NCBI Taxonomy" id="2072580"/>
    <lineage>
        <taxon>Eukaryota</taxon>
        <taxon>Metazoa</taxon>
        <taxon>Ecdysozoa</taxon>
        <taxon>Tardigrada</taxon>
        <taxon>Eutardigrada</taxon>
        <taxon>Parachela</taxon>
        <taxon>Hypsibioidea</taxon>
        <taxon>Hypsibiidae</taxon>
        <taxon>Hypsibius</taxon>
    </lineage>
</organism>
<accession>A0A1W0X4T7</accession>
<evidence type="ECO:0000313" key="3">
    <source>
        <dbReference type="Proteomes" id="UP000192578"/>
    </source>
</evidence>
<comment type="caution">
    <text evidence="2">The sequence shown here is derived from an EMBL/GenBank/DDBJ whole genome shotgun (WGS) entry which is preliminary data.</text>
</comment>
<protein>
    <submittedName>
        <fullName evidence="2">Uncharacterized protein</fullName>
    </submittedName>
</protein>
<gene>
    <name evidence="2" type="ORF">BV898_03700</name>
</gene>
<feature type="region of interest" description="Disordered" evidence="1">
    <location>
        <begin position="1"/>
        <end position="25"/>
    </location>
</feature>